<dbReference type="VEuPathDB" id="FungiDB:TRICI_001835"/>
<comment type="similarity">
    <text evidence="1">Belongs to the protein-tyrosine phosphatase family. Non-receptor class subfamily.</text>
</comment>
<dbReference type="Pfam" id="PF00782">
    <property type="entry name" value="DSPc"/>
    <property type="match status" value="1"/>
</dbReference>
<proteinExistence type="inferred from homology"/>
<dbReference type="CDD" id="cd14498">
    <property type="entry name" value="DSP"/>
    <property type="match status" value="1"/>
</dbReference>
<gene>
    <name evidence="4" type="ORF">TRICI_001835</name>
</gene>
<dbReference type="OrthoDB" id="10252009at2759"/>
<dbReference type="GO" id="GO:0070372">
    <property type="term" value="P:regulation of ERK1 and ERK2 cascade"/>
    <property type="evidence" value="ECO:0007669"/>
    <property type="project" value="TreeGrafter"/>
</dbReference>
<accession>A0A642V7F6</accession>
<dbReference type="InterPro" id="IPR000387">
    <property type="entry name" value="Tyr_Pase_dom"/>
</dbReference>
<dbReference type="AlphaFoldDB" id="A0A642V7F6"/>
<dbReference type="EMBL" id="SWFS01000128">
    <property type="protein sequence ID" value="KAA8916020.1"/>
    <property type="molecule type" value="Genomic_DNA"/>
</dbReference>
<evidence type="ECO:0000256" key="1">
    <source>
        <dbReference type="ARBA" id="ARBA00009649"/>
    </source>
</evidence>
<dbReference type="InterPro" id="IPR000340">
    <property type="entry name" value="Dual-sp_phosphatase_cat-dom"/>
</dbReference>
<dbReference type="GO" id="GO:0005737">
    <property type="term" value="C:cytoplasm"/>
    <property type="evidence" value="ECO:0007669"/>
    <property type="project" value="TreeGrafter"/>
</dbReference>
<protein>
    <recommendedName>
        <fullName evidence="3">Tyrosine specific protein phosphatases domain-containing protein</fullName>
    </recommendedName>
</protein>
<name>A0A642V7F6_9ASCO</name>
<feature type="domain" description="Tyrosine specific protein phosphatases" evidence="3">
    <location>
        <begin position="102"/>
        <end position="171"/>
    </location>
</feature>
<dbReference type="Proteomes" id="UP000761534">
    <property type="component" value="Unassembled WGS sequence"/>
</dbReference>
<dbReference type="Gene3D" id="3.90.190.10">
    <property type="entry name" value="Protein tyrosine phosphatase superfamily"/>
    <property type="match status" value="1"/>
</dbReference>
<evidence type="ECO:0000313" key="5">
    <source>
        <dbReference type="Proteomes" id="UP000761534"/>
    </source>
</evidence>
<dbReference type="InterPro" id="IPR052449">
    <property type="entry name" value="STYX-Interacting_Phosphatase"/>
</dbReference>
<sequence length="223" mass="25221">MDAEARPSFPKINVPPCVISQPSILSHWRYEARREAQCIVDSVWLGPLGMSRNEDFLVQNNIRVLVSLMDPRANMHRFMNHPEISFHYFDPGDRITTSLALVSQFDKINSIIDNALQNNVGVMIFCESGNDKSATVCAAYVMHRLAYDYVAAIQYVQSKRFSISLDDANKYVLLTYNDLRAAKRDVGPSDTNGGLSKRALELDDDDDDNQLPTNSSPRKHPRE</sequence>
<dbReference type="GO" id="GO:0140096">
    <property type="term" value="F:catalytic activity, acting on a protein"/>
    <property type="evidence" value="ECO:0007669"/>
    <property type="project" value="UniProtKB-ARBA"/>
</dbReference>
<evidence type="ECO:0000259" key="3">
    <source>
        <dbReference type="PROSITE" id="PS50056"/>
    </source>
</evidence>
<evidence type="ECO:0000313" key="4">
    <source>
        <dbReference type="EMBL" id="KAA8916020.1"/>
    </source>
</evidence>
<dbReference type="InterPro" id="IPR029021">
    <property type="entry name" value="Prot-tyrosine_phosphatase-like"/>
</dbReference>
<dbReference type="GO" id="GO:1990444">
    <property type="term" value="F:F-box domain binding"/>
    <property type="evidence" value="ECO:0007669"/>
    <property type="project" value="TreeGrafter"/>
</dbReference>
<dbReference type="InterPro" id="IPR020422">
    <property type="entry name" value="TYR_PHOSPHATASE_DUAL_dom"/>
</dbReference>
<dbReference type="PANTHER" id="PTHR46588">
    <property type="entry name" value="SERINE/THREONINE/TYROSINE-INTERACTING PROTEIN"/>
    <property type="match status" value="1"/>
</dbReference>
<dbReference type="SMART" id="SM00195">
    <property type="entry name" value="DSPc"/>
    <property type="match status" value="1"/>
</dbReference>
<dbReference type="GO" id="GO:0005654">
    <property type="term" value="C:nucleoplasm"/>
    <property type="evidence" value="ECO:0007669"/>
    <property type="project" value="TreeGrafter"/>
</dbReference>
<keyword evidence="5" id="KW-1185">Reference proteome</keyword>
<comment type="caution">
    <text evidence="4">The sequence shown here is derived from an EMBL/GenBank/DDBJ whole genome shotgun (WGS) entry which is preliminary data.</text>
</comment>
<evidence type="ECO:0000256" key="2">
    <source>
        <dbReference type="SAM" id="MobiDB-lite"/>
    </source>
</evidence>
<dbReference type="SUPFAM" id="SSF52799">
    <property type="entry name" value="(Phosphotyrosine protein) phosphatases II"/>
    <property type="match status" value="1"/>
</dbReference>
<reference evidence="4" key="1">
    <citation type="journal article" date="2019" name="G3 (Bethesda)">
        <title>Genome Assemblies of Two Rare Opportunistic Yeast Pathogens: Diutina rugosa (syn. Candida rugosa) and Trichomonascus ciferrii (syn. Candida ciferrii).</title>
        <authorList>
            <person name="Mixao V."/>
            <person name="Saus E."/>
            <person name="Hansen A.P."/>
            <person name="Lass-Florl C."/>
            <person name="Gabaldon T."/>
        </authorList>
    </citation>
    <scope>NUCLEOTIDE SEQUENCE</scope>
    <source>
        <strain evidence="4">CBS 4856</strain>
    </source>
</reference>
<organism evidence="4 5">
    <name type="scientific">Trichomonascus ciferrii</name>
    <dbReference type="NCBI Taxonomy" id="44093"/>
    <lineage>
        <taxon>Eukaryota</taxon>
        <taxon>Fungi</taxon>
        <taxon>Dikarya</taxon>
        <taxon>Ascomycota</taxon>
        <taxon>Saccharomycotina</taxon>
        <taxon>Dipodascomycetes</taxon>
        <taxon>Dipodascales</taxon>
        <taxon>Trichomonascaceae</taxon>
        <taxon>Trichomonascus</taxon>
        <taxon>Trichomonascus ciferrii complex</taxon>
    </lineage>
</organism>
<dbReference type="GO" id="GO:0062026">
    <property type="term" value="P:negative regulation of SCF-dependent proteasomal ubiquitin-dependent catabolic process"/>
    <property type="evidence" value="ECO:0007669"/>
    <property type="project" value="TreeGrafter"/>
</dbReference>
<dbReference type="PROSITE" id="PS50056">
    <property type="entry name" value="TYR_PHOSPHATASE_2"/>
    <property type="match status" value="1"/>
</dbReference>
<feature type="region of interest" description="Disordered" evidence="2">
    <location>
        <begin position="185"/>
        <end position="223"/>
    </location>
</feature>
<dbReference type="PANTHER" id="PTHR46588:SF1">
    <property type="entry name" value="SERINE_THREONINE_TYROSINE-INTERACTING PROTEIN"/>
    <property type="match status" value="1"/>
</dbReference>